<feature type="transmembrane region" description="Helical" evidence="2">
    <location>
        <begin position="108"/>
        <end position="130"/>
    </location>
</feature>
<protein>
    <submittedName>
        <fullName evidence="4">UDP-glucose 4-epimerase</fullName>
        <ecNumber evidence="4">5.1.3.2</ecNumber>
    </submittedName>
</protein>
<dbReference type="SUPFAM" id="SSF51735">
    <property type="entry name" value="NAD(P)-binding Rossmann-fold domains"/>
    <property type="match status" value="1"/>
</dbReference>
<feature type="transmembrane region" description="Helical" evidence="2">
    <location>
        <begin position="74"/>
        <end position="96"/>
    </location>
</feature>
<feature type="transmembrane region" description="Helical" evidence="2">
    <location>
        <begin position="37"/>
        <end position="54"/>
    </location>
</feature>
<evidence type="ECO:0000259" key="3">
    <source>
        <dbReference type="Pfam" id="PF01370"/>
    </source>
</evidence>
<keyword evidence="2" id="KW-1133">Transmembrane helix</keyword>
<evidence type="ECO:0000313" key="5">
    <source>
        <dbReference type="Proteomes" id="UP000187735"/>
    </source>
</evidence>
<sequence>MGTRTPALKDPVGSSLRFRLFGHADGKAVLSRMGVDFAIANVALIAASLCRLVTSRQLSSADPIGSVAQRVNASFAVNAAWFGLTAIALLALTGFYRPLPSGRLHDRLIAAAKTCIAGFVLQVLFGALALGRPLPALELGIPAWAMLFGGLALTRVSRRSFSSYFQLIPKSEHRGNSQIESVLVVGGAGYVGSELVRQLLSSGYQVRVLDLQLFGLEPLADLLNNKRLQVQKGDFRNIEHVTKALRGMDAVVHLAAIVGDPACAIDEDTTIAVNYQAARMMAQMARANGISRFVFASTCSVYGAADGKGEISEGGALNPVSLYATTKIDAEQALLETADDVFQPTLLRFGTAYGLSHRPRFDLVANLFSAQAVTSGKISVFNGHYARPFIHVRDMARACHLCLEAPLRLVGNETFNVGDESQNYTISELGQMVAQHVPGTQVEESSDDSDPRSYRVSFDRIRSTLGFRASVDVSEGVLEMVEAVRDGHVGDWRDPIYSNSLQMKEFGLSALKFPEPQRSSERDMPATSEFLRRAA</sequence>
<reference evidence="4 5" key="1">
    <citation type="journal article" date="2016" name="Front. Microbiol.">
        <title>Fuerstia marisgermanicae gen. nov., sp. nov., an Unusual Member of the Phylum Planctomycetes from the German Wadden Sea.</title>
        <authorList>
            <person name="Kohn T."/>
            <person name="Heuer A."/>
            <person name="Jogler M."/>
            <person name="Vollmers J."/>
            <person name="Boedeker C."/>
            <person name="Bunk B."/>
            <person name="Rast P."/>
            <person name="Borchert D."/>
            <person name="Glockner I."/>
            <person name="Freese H.M."/>
            <person name="Klenk H.P."/>
            <person name="Overmann J."/>
            <person name="Kaster A.K."/>
            <person name="Rohde M."/>
            <person name="Wiegand S."/>
            <person name="Jogler C."/>
        </authorList>
    </citation>
    <scope>NUCLEOTIDE SEQUENCE [LARGE SCALE GENOMIC DNA]</scope>
    <source>
        <strain evidence="4 5">NH11</strain>
    </source>
</reference>
<name>A0A1P8WKZ3_9PLAN</name>
<dbReference type="KEGG" id="fmr:Fuma_04373"/>
<keyword evidence="4" id="KW-0413">Isomerase</keyword>
<feature type="compositionally biased region" description="Basic and acidic residues" evidence="1">
    <location>
        <begin position="518"/>
        <end position="535"/>
    </location>
</feature>
<dbReference type="PANTHER" id="PTHR43245">
    <property type="entry name" value="BIFUNCTIONAL POLYMYXIN RESISTANCE PROTEIN ARNA"/>
    <property type="match status" value="1"/>
</dbReference>
<evidence type="ECO:0000256" key="1">
    <source>
        <dbReference type="SAM" id="MobiDB-lite"/>
    </source>
</evidence>
<dbReference type="Gene3D" id="3.40.50.720">
    <property type="entry name" value="NAD(P)-binding Rossmann-like Domain"/>
    <property type="match status" value="1"/>
</dbReference>
<dbReference type="Proteomes" id="UP000187735">
    <property type="component" value="Chromosome"/>
</dbReference>
<accession>A0A1P8WKZ3</accession>
<dbReference type="CDD" id="cd08946">
    <property type="entry name" value="SDR_e"/>
    <property type="match status" value="1"/>
</dbReference>
<dbReference type="GO" id="GO:0003978">
    <property type="term" value="F:UDP-glucose 4-epimerase activity"/>
    <property type="evidence" value="ECO:0007669"/>
    <property type="project" value="UniProtKB-EC"/>
</dbReference>
<dbReference type="InterPro" id="IPR050177">
    <property type="entry name" value="Lipid_A_modif_metabolic_enz"/>
</dbReference>
<evidence type="ECO:0000256" key="2">
    <source>
        <dbReference type="SAM" id="Phobius"/>
    </source>
</evidence>
<dbReference type="Pfam" id="PF01370">
    <property type="entry name" value="Epimerase"/>
    <property type="match status" value="1"/>
</dbReference>
<organism evidence="4 5">
    <name type="scientific">Fuerstiella marisgermanici</name>
    <dbReference type="NCBI Taxonomy" id="1891926"/>
    <lineage>
        <taxon>Bacteria</taxon>
        <taxon>Pseudomonadati</taxon>
        <taxon>Planctomycetota</taxon>
        <taxon>Planctomycetia</taxon>
        <taxon>Planctomycetales</taxon>
        <taxon>Planctomycetaceae</taxon>
        <taxon>Fuerstiella</taxon>
    </lineage>
</organism>
<dbReference type="EC" id="5.1.3.2" evidence="4"/>
<feature type="domain" description="NAD-dependent epimerase/dehydratase" evidence="3">
    <location>
        <begin position="182"/>
        <end position="418"/>
    </location>
</feature>
<proteinExistence type="predicted"/>
<dbReference type="PANTHER" id="PTHR43245:SF23">
    <property type="entry name" value="NAD(P)-BINDING DOMAIN-CONTAINING PROTEIN"/>
    <property type="match status" value="1"/>
</dbReference>
<dbReference type="OrthoDB" id="258549at2"/>
<dbReference type="InterPro" id="IPR001509">
    <property type="entry name" value="Epimerase_deHydtase"/>
</dbReference>
<keyword evidence="2" id="KW-0472">Membrane</keyword>
<dbReference type="InterPro" id="IPR036291">
    <property type="entry name" value="NAD(P)-bd_dom_sf"/>
</dbReference>
<dbReference type="AlphaFoldDB" id="A0A1P8WKZ3"/>
<keyword evidence="5" id="KW-1185">Reference proteome</keyword>
<dbReference type="STRING" id="1891926.Fuma_04373"/>
<evidence type="ECO:0000313" key="4">
    <source>
        <dbReference type="EMBL" id="APZ94734.1"/>
    </source>
</evidence>
<feature type="transmembrane region" description="Helical" evidence="2">
    <location>
        <begin position="136"/>
        <end position="154"/>
    </location>
</feature>
<keyword evidence="2" id="KW-0812">Transmembrane</keyword>
<feature type="region of interest" description="Disordered" evidence="1">
    <location>
        <begin position="514"/>
        <end position="535"/>
    </location>
</feature>
<gene>
    <name evidence="4" type="primary">galE_2</name>
    <name evidence="4" type="ORF">Fuma_04373</name>
</gene>
<dbReference type="EMBL" id="CP017641">
    <property type="protein sequence ID" value="APZ94734.1"/>
    <property type="molecule type" value="Genomic_DNA"/>
</dbReference>
<dbReference type="RefSeq" id="WP_077026004.1">
    <property type="nucleotide sequence ID" value="NZ_CP017641.1"/>
</dbReference>